<dbReference type="InterPro" id="IPR029050">
    <property type="entry name" value="Immunoprotect_excell_Ig-like"/>
</dbReference>
<dbReference type="Gene3D" id="2.60.40.1240">
    <property type="match status" value="1"/>
</dbReference>
<sequence length="165" mass="16873">MKSARCDAPQFGSDPSPDAQTPTRPWGSAVAVRSAPDPDGLDGPPAVVQILAKTPSQVASPSEAPDPGHVFVTVAVTLKVVAGSDHSVSADQFALFDPRGDACKDAKDSDVVPDAQLLQDSHPSAGSPPASGALVFEVDAGSDPRALVLAYNGAFSRVASARWQS</sequence>
<name>A0A853DJG1_9MICO</name>
<proteinExistence type="predicted"/>
<dbReference type="AlphaFoldDB" id="A0A853DJG1"/>
<protein>
    <recommendedName>
        <fullName evidence="5">DUF4352 domain-containing protein</fullName>
    </recommendedName>
</protein>
<keyword evidence="1" id="KW-0732">Signal</keyword>
<evidence type="ECO:0000313" key="4">
    <source>
        <dbReference type="Proteomes" id="UP000571817"/>
    </source>
</evidence>
<gene>
    <name evidence="3" type="ORF">HNR15_002107</name>
</gene>
<evidence type="ECO:0000256" key="1">
    <source>
        <dbReference type="ARBA" id="ARBA00022729"/>
    </source>
</evidence>
<dbReference type="RefSeq" id="WP_179481567.1">
    <property type="nucleotide sequence ID" value="NZ_JACCFW010000001.1"/>
</dbReference>
<keyword evidence="4" id="KW-1185">Reference proteome</keyword>
<dbReference type="EMBL" id="JACCFW010000001">
    <property type="protein sequence ID" value="NYJ75144.1"/>
    <property type="molecule type" value="Genomic_DNA"/>
</dbReference>
<dbReference type="Proteomes" id="UP000571817">
    <property type="component" value="Unassembled WGS sequence"/>
</dbReference>
<reference evidence="3 4" key="1">
    <citation type="submission" date="2020-07" db="EMBL/GenBank/DDBJ databases">
        <title>Sequencing the genomes of 1000 actinobacteria strains.</title>
        <authorList>
            <person name="Klenk H.-P."/>
        </authorList>
    </citation>
    <scope>NUCLEOTIDE SEQUENCE [LARGE SCALE GENOMIC DNA]</scope>
    <source>
        <strain evidence="3 4">DSM 29531</strain>
    </source>
</reference>
<feature type="region of interest" description="Disordered" evidence="2">
    <location>
        <begin position="1"/>
        <end position="46"/>
    </location>
</feature>
<comment type="caution">
    <text evidence="3">The sequence shown here is derived from an EMBL/GenBank/DDBJ whole genome shotgun (WGS) entry which is preliminary data.</text>
</comment>
<evidence type="ECO:0000256" key="2">
    <source>
        <dbReference type="SAM" id="MobiDB-lite"/>
    </source>
</evidence>
<evidence type="ECO:0008006" key="5">
    <source>
        <dbReference type="Google" id="ProtNLM"/>
    </source>
</evidence>
<accession>A0A853DJG1</accession>
<evidence type="ECO:0000313" key="3">
    <source>
        <dbReference type="EMBL" id="NYJ75144.1"/>
    </source>
</evidence>
<organism evidence="3 4">
    <name type="scientific">Allobranchiibius huperziae</name>
    <dbReference type="NCBI Taxonomy" id="1874116"/>
    <lineage>
        <taxon>Bacteria</taxon>
        <taxon>Bacillati</taxon>
        <taxon>Actinomycetota</taxon>
        <taxon>Actinomycetes</taxon>
        <taxon>Micrococcales</taxon>
        <taxon>Dermacoccaceae</taxon>
        <taxon>Allobranchiibius</taxon>
    </lineage>
</organism>